<dbReference type="InterPro" id="IPR036795">
    <property type="entry name" value="IMP_cyclohydrolase-like_sf"/>
</dbReference>
<evidence type="ECO:0000313" key="2">
    <source>
        <dbReference type="EMBL" id="WGI70148.1"/>
    </source>
</evidence>
<dbReference type="RefSeq" id="WP_227702776.1">
    <property type="nucleotide sequence ID" value="NZ_CP123000.1"/>
</dbReference>
<name>A0ABY8M6I3_9HYPH</name>
<dbReference type="NCBIfam" id="NF003167">
    <property type="entry name" value="PRK04151.1"/>
    <property type="match status" value="1"/>
</dbReference>
<dbReference type="Gene3D" id="3.60.20.20">
    <property type="entry name" value="Inosine monophosphate cyclohydrolase-like"/>
    <property type="match status" value="1"/>
</dbReference>
<keyword evidence="3" id="KW-1185">Reference proteome</keyword>
<dbReference type="SUPFAM" id="SSF75569">
    <property type="entry name" value="Archaeal IMP cyclohydrolase PurO"/>
    <property type="match status" value="1"/>
</dbReference>
<sequence>MGSLVIDCYVGNHIRLEKIEMYVGRIVGVGRSRQGNLVAAYRVSSRSFPNRSAEKLGNTVQIVAKPGSADAASDSPYIVYECLIWGPRFAVVSNGTHTRPIYERLNAGNHPRDAIVSVLVGLDREFDQHDTPRICGLVDLAENKLWLGSITATSLSILPIEVPHGQLAYITTYEFPLPRIEQVDADFDAVDPKAVCRHITDASVFSQFEKPVCAASWVASPSGVEVATLNAIR</sequence>
<dbReference type="Pfam" id="PF07826">
    <property type="entry name" value="IMP_cyclohyd"/>
    <property type="match status" value="1"/>
</dbReference>
<dbReference type="GO" id="GO:0003937">
    <property type="term" value="F:IMP cyclohydrolase activity"/>
    <property type="evidence" value="ECO:0007669"/>
    <property type="project" value="UniProtKB-EC"/>
</dbReference>
<evidence type="ECO:0000313" key="3">
    <source>
        <dbReference type="Proteomes" id="UP001227095"/>
    </source>
</evidence>
<gene>
    <name evidence="2" type="ORF">QEO92_08945</name>
</gene>
<proteinExistence type="predicted"/>
<dbReference type="EC" id="3.5.4.10" evidence="2"/>
<dbReference type="Proteomes" id="UP001227095">
    <property type="component" value="Chromosome"/>
</dbReference>
<dbReference type="EMBL" id="CP123000">
    <property type="protein sequence ID" value="WGI70148.1"/>
    <property type="molecule type" value="Genomic_DNA"/>
</dbReference>
<protein>
    <submittedName>
        <fullName evidence="2">IMP cyclohydrolase</fullName>
        <ecNumber evidence="2">3.5.4.10</ecNumber>
    </submittedName>
</protein>
<dbReference type="InterPro" id="IPR020600">
    <property type="entry name" value="IMP_cyclohydrolase-like"/>
</dbReference>
<reference evidence="2 3" key="1">
    <citation type="submission" date="2023-04" db="EMBL/GenBank/DDBJ databases">
        <title>Neorhizobium petrolearium OS53, complete genome.</title>
        <authorList>
            <person name="Yu T."/>
        </authorList>
    </citation>
    <scope>NUCLEOTIDE SEQUENCE [LARGE SCALE GENOMIC DNA]</scope>
    <source>
        <strain evidence="2 3">OS53</strain>
    </source>
</reference>
<organism evidence="2 3">
    <name type="scientific">Neorhizobium petrolearium</name>
    <dbReference type="NCBI Taxonomy" id="515361"/>
    <lineage>
        <taxon>Bacteria</taxon>
        <taxon>Pseudomonadati</taxon>
        <taxon>Pseudomonadota</taxon>
        <taxon>Alphaproteobacteria</taxon>
        <taxon>Hyphomicrobiales</taxon>
        <taxon>Rhizobiaceae</taxon>
        <taxon>Rhizobium/Agrobacterium group</taxon>
        <taxon>Neorhizobium</taxon>
    </lineage>
</organism>
<keyword evidence="2" id="KW-0378">Hydrolase</keyword>
<feature type="domain" description="Inosine monophosphate cyclohydrolase-like" evidence="1">
    <location>
        <begin position="22"/>
        <end position="218"/>
    </location>
</feature>
<accession>A0ABY8M6I3</accession>
<evidence type="ECO:0000259" key="1">
    <source>
        <dbReference type="Pfam" id="PF07826"/>
    </source>
</evidence>